<dbReference type="Pfam" id="PF00082">
    <property type="entry name" value="Peptidase_S8"/>
    <property type="match status" value="1"/>
</dbReference>
<comment type="caution">
    <text evidence="4">Lacks conserved residue(s) required for the propagation of feature annotation.</text>
</comment>
<dbReference type="Gene3D" id="3.40.50.200">
    <property type="entry name" value="Peptidase S8/S53 domain"/>
    <property type="match status" value="1"/>
</dbReference>
<feature type="domain" description="Peptidase S8/S53" evidence="5">
    <location>
        <begin position="64"/>
        <end position="273"/>
    </location>
</feature>
<name>A0A7W7ALQ0_9SPHN</name>
<dbReference type="PANTHER" id="PTHR42884:SF14">
    <property type="entry name" value="NEUROENDOCRINE CONVERTASE 1"/>
    <property type="match status" value="1"/>
</dbReference>
<dbReference type="EMBL" id="JACHNY010000009">
    <property type="protein sequence ID" value="MBB4619387.1"/>
    <property type="molecule type" value="Genomic_DNA"/>
</dbReference>
<dbReference type="PROSITE" id="PS51892">
    <property type="entry name" value="SUBTILASE"/>
    <property type="match status" value="1"/>
</dbReference>
<organism evidence="6 7">
    <name type="scientific">Sphingomonas abaci</name>
    <dbReference type="NCBI Taxonomy" id="237611"/>
    <lineage>
        <taxon>Bacteria</taxon>
        <taxon>Pseudomonadati</taxon>
        <taxon>Pseudomonadota</taxon>
        <taxon>Alphaproteobacteria</taxon>
        <taxon>Sphingomonadales</taxon>
        <taxon>Sphingomonadaceae</taxon>
        <taxon>Sphingomonas</taxon>
    </lineage>
</organism>
<evidence type="ECO:0000256" key="3">
    <source>
        <dbReference type="ARBA" id="ARBA00022825"/>
    </source>
</evidence>
<dbReference type="RefSeq" id="WP_184116705.1">
    <property type="nucleotide sequence ID" value="NZ_JACHNY010000009.1"/>
</dbReference>
<dbReference type="InterPro" id="IPR022398">
    <property type="entry name" value="Peptidase_S8_His-AS"/>
</dbReference>
<dbReference type="PROSITE" id="PS00137">
    <property type="entry name" value="SUBTILASE_HIS"/>
    <property type="match status" value="1"/>
</dbReference>
<dbReference type="InterPro" id="IPR036852">
    <property type="entry name" value="Peptidase_S8/S53_dom_sf"/>
</dbReference>
<keyword evidence="7" id="KW-1185">Reference proteome</keyword>
<dbReference type="InterPro" id="IPR000209">
    <property type="entry name" value="Peptidase_S8/S53_dom"/>
</dbReference>
<accession>A0A7W7ALQ0</accession>
<keyword evidence="1" id="KW-0645">Protease</keyword>
<keyword evidence="3" id="KW-0720">Serine protease</keyword>
<dbReference type="GO" id="GO:0016020">
    <property type="term" value="C:membrane"/>
    <property type="evidence" value="ECO:0007669"/>
    <property type="project" value="TreeGrafter"/>
</dbReference>
<dbReference type="Proteomes" id="UP000574769">
    <property type="component" value="Unassembled WGS sequence"/>
</dbReference>
<evidence type="ECO:0000259" key="5">
    <source>
        <dbReference type="Pfam" id="PF00082"/>
    </source>
</evidence>
<dbReference type="PANTHER" id="PTHR42884">
    <property type="entry name" value="PROPROTEIN CONVERTASE SUBTILISIN/KEXIN-RELATED"/>
    <property type="match status" value="1"/>
</dbReference>
<evidence type="ECO:0000256" key="4">
    <source>
        <dbReference type="PROSITE-ProRule" id="PRU01240"/>
    </source>
</evidence>
<keyword evidence="2" id="KW-0378">Hydrolase</keyword>
<dbReference type="GO" id="GO:0004252">
    <property type="term" value="F:serine-type endopeptidase activity"/>
    <property type="evidence" value="ECO:0007669"/>
    <property type="project" value="InterPro"/>
</dbReference>
<sequence>MTTQTNATSDIDPPTGVSYDAKTGKAVGLGMNLYATGYGGAEVAVQWHLRYLGDISKIWQDYTGRGVSVAVYDTGVQAAHWDLAANMDTSKQLVDDDGNVLSGEPVFTSNDPEDGAHGTACAGLIAAARNGRGGVGVAYGASLTGVNVFDEKSDASFLPWSISLGGRFDVISNSWGFDQAFGGAIFSRDTVGGYFWGQSQAVRVIADNGRDGLGTIFVKAAGNDGRDGTGDGLNNDRHVITVAAYRQIDGVASSYSNNGSYLLVSAPSSDKYVYGGTGLVTTDLLGWRGYISAAMPACRRTIPAASAAHRGRRRSWRVSPR</sequence>
<gene>
    <name evidence="6" type="ORF">GGQ96_003540</name>
</gene>
<dbReference type="InterPro" id="IPR015500">
    <property type="entry name" value="Peptidase_S8_subtilisin-rel"/>
</dbReference>
<comment type="caution">
    <text evidence="6">The sequence shown here is derived from an EMBL/GenBank/DDBJ whole genome shotgun (WGS) entry which is preliminary data.</text>
</comment>
<evidence type="ECO:0000256" key="1">
    <source>
        <dbReference type="ARBA" id="ARBA00022670"/>
    </source>
</evidence>
<reference evidence="6 7" key="1">
    <citation type="submission" date="2020-08" db="EMBL/GenBank/DDBJ databases">
        <title>Genomic Encyclopedia of Type Strains, Phase IV (KMG-IV): sequencing the most valuable type-strain genomes for metagenomic binning, comparative biology and taxonomic classification.</title>
        <authorList>
            <person name="Goeker M."/>
        </authorList>
    </citation>
    <scope>NUCLEOTIDE SEQUENCE [LARGE SCALE GENOMIC DNA]</scope>
    <source>
        <strain evidence="6 7">DSM 15867</strain>
    </source>
</reference>
<evidence type="ECO:0000313" key="7">
    <source>
        <dbReference type="Proteomes" id="UP000574769"/>
    </source>
</evidence>
<dbReference type="PRINTS" id="PR00723">
    <property type="entry name" value="SUBTILISIN"/>
</dbReference>
<evidence type="ECO:0000313" key="6">
    <source>
        <dbReference type="EMBL" id="MBB4619387.1"/>
    </source>
</evidence>
<protein>
    <recommendedName>
        <fullName evidence="5">Peptidase S8/S53 domain-containing protein</fullName>
    </recommendedName>
</protein>
<dbReference type="GO" id="GO:0016485">
    <property type="term" value="P:protein processing"/>
    <property type="evidence" value="ECO:0007669"/>
    <property type="project" value="TreeGrafter"/>
</dbReference>
<evidence type="ECO:0000256" key="2">
    <source>
        <dbReference type="ARBA" id="ARBA00022801"/>
    </source>
</evidence>
<dbReference type="SUPFAM" id="SSF52743">
    <property type="entry name" value="Subtilisin-like"/>
    <property type="match status" value="1"/>
</dbReference>
<proteinExistence type="inferred from homology"/>
<dbReference type="AlphaFoldDB" id="A0A7W7ALQ0"/>
<comment type="similarity">
    <text evidence="4">Belongs to the peptidase S8 family.</text>
</comment>